<dbReference type="Proteomes" id="UP000011135">
    <property type="component" value="Unassembled WGS sequence"/>
</dbReference>
<reference evidence="1 2" key="1">
    <citation type="submission" date="2012-12" db="EMBL/GenBank/DDBJ databases">
        <title>Genome assembly of Fulvivirga imtechensis AK7.</title>
        <authorList>
            <person name="Nupur N."/>
            <person name="Khatri I."/>
            <person name="Kumar R."/>
            <person name="Subramanian S."/>
            <person name="Pinnaka A."/>
        </authorList>
    </citation>
    <scope>NUCLEOTIDE SEQUENCE [LARGE SCALE GENOMIC DNA]</scope>
    <source>
        <strain evidence="1 2">AK7</strain>
    </source>
</reference>
<dbReference type="STRING" id="1237149.C900_03384"/>
<dbReference type="AlphaFoldDB" id="L8JPB8"/>
<keyword evidence="2" id="KW-1185">Reference proteome</keyword>
<name>L8JPB8_9BACT</name>
<dbReference type="EMBL" id="AMZN01000049">
    <property type="protein sequence ID" value="ELR70776.1"/>
    <property type="molecule type" value="Genomic_DNA"/>
</dbReference>
<evidence type="ECO:0000313" key="2">
    <source>
        <dbReference type="Proteomes" id="UP000011135"/>
    </source>
</evidence>
<comment type="caution">
    <text evidence="1">The sequence shown here is derived from an EMBL/GenBank/DDBJ whole genome shotgun (WGS) entry which is preliminary data.</text>
</comment>
<evidence type="ECO:0000313" key="1">
    <source>
        <dbReference type="EMBL" id="ELR70776.1"/>
    </source>
</evidence>
<gene>
    <name evidence="1" type="ORF">C900_03384</name>
</gene>
<accession>L8JPB8</accession>
<organism evidence="1 2">
    <name type="scientific">Fulvivirga imtechensis AK7</name>
    <dbReference type="NCBI Taxonomy" id="1237149"/>
    <lineage>
        <taxon>Bacteria</taxon>
        <taxon>Pseudomonadati</taxon>
        <taxon>Bacteroidota</taxon>
        <taxon>Cytophagia</taxon>
        <taxon>Cytophagales</taxon>
        <taxon>Fulvivirgaceae</taxon>
        <taxon>Fulvivirga</taxon>
    </lineage>
</organism>
<proteinExistence type="predicted"/>
<protein>
    <submittedName>
        <fullName evidence="1">Uncharacterized protein</fullName>
    </submittedName>
</protein>
<sequence length="42" mass="5047">MYRCREEHFGGKRNEGIDVFLRHQIIFISTIRGNYAFAKSVW</sequence>